<dbReference type="EMBL" id="BMAO01011915">
    <property type="protein sequence ID" value="GFQ77707.1"/>
    <property type="molecule type" value="Genomic_DNA"/>
</dbReference>
<evidence type="ECO:0000313" key="18">
    <source>
        <dbReference type="EMBL" id="GFR33912.1"/>
    </source>
</evidence>
<evidence type="ECO:0000313" key="3">
    <source>
        <dbReference type="EMBL" id="GFQ72399.1"/>
    </source>
</evidence>
<evidence type="ECO:0000313" key="2">
    <source>
        <dbReference type="EMBL" id="GFQ68039.1"/>
    </source>
</evidence>
<dbReference type="Proteomes" id="UP000887116">
    <property type="component" value="Unassembled WGS sequence"/>
</dbReference>
<dbReference type="Pfam" id="PF13586">
    <property type="entry name" value="DDE_Tnp_1_2"/>
    <property type="match status" value="1"/>
</dbReference>
<dbReference type="EMBL" id="BMAO01018148">
    <property type="protein sequence ID" value="GFR21435.1"/>
    <property type="molecule type" value="Genomic_DNA"/>
</dbReference>
<dbReference type="EMBL" id="BMAO01021165">
    <property type="protein sequence ID" value="GFQ72399.1"/>
    <property type="molecule type" value="Genomic_DNA"/>
</dbReference>
<evidence type="ECO:0000313" key="9">
    <source>
        <dbReference type="EMBL" id="GFQ94381.1"/>
    </source>
</evidence>
<dbReference type="InterPro" id="IPR025668">
    <property type="entry name" value="Tnp_DDE_dom"/>
</dbReference>
<protein>
    <submittedName>
        <fullName evidence="9">Transposase</fullName>
    </submittedName>
</protein>
<evidence type="ECO:0000313" key="20">
    <source>
        <dbReference type="Proteomes" id="UP000887116"/>
    </source>
</evidence>
<accession>A0A8X6L3T1</accession>
<evidence type="ECO:0000313" key="6">
    <source>
        <dbReference type="EMBL" id="GFQ77707.1"/>
    </source>
</evidence>
<evidence type="ECO:0000313" key="8">
    <source>
        <dbReference type="EMBL" id="GFQ82748.1"/>
    </source>
</evidence>
<dbReference type="EMBL" id="BMAO01001414">
    <property type="protein sequence ID" value="GFQ73158.1"/>
    <property type="molecule type" value="Genomic_DNA"/>
</dbReference>
<dbReference type="PANTHER" id="PTHR30007">
    <property type="entry name" value="PHP DOMAIN PROTEIN"/>
    <property type="match status" value="1"/>
</dbReference>
<dbReference type="EMBL" id="BMAO01012528">
    <property type="protein sequence ID" value="GFQ82032.1"/>
    <property type="molecule type" value="Genomic_DNA"/>
</dbReference>
<dbReference type="EMBL" id="BMAO01035971">
    <property type="protein sequence ID" value="GFR07230.1"/>
    <property type="molecule type" value="Genomic_DNA"/>
</dbReference>
<evidence type="ECO:0000313" key="5">
    <source>
        <dbReference type="EMBL" id="GFQ76548.1"/>
    </source>
</evidence>
<evidence type="ECO:0000313" key="12">
    <source>
        <dbReference type="EMBL" id="GFR09072.1"/>
    </source>
</evidence>
<evidence type="ECO:0000313" key="11">
    <source>
        <dbReference type="EMBL" id="GFR07230.1"/>
    </source>
</evidence>
<dbReference type="PANTHER" id="PTHR30007:SF0">
    <property type="entry name" value="TRANSPOSASE"/>
    <property type="match status" value="1"/>
</dbReference>
<sequence length="113" mass="13892">MRKKYTNVRKMWADMGYQGKELKDYVKIEHNIDIEIVKRPPCRFWVHKDTPPELLPKVEQGFKVQPRRWVVERTFAWINRNRRLSKEYDLLTTSTENFIYLAMNRLMLKREYA</sequence>
<dbReference type="EMBL" id="BMAO01034153">
    <property type="protein sequence ID" value="GFQ94381.1"/>
    <property type="molecule type" value="Genomic_DNA"/>
</dbReference>
<dbReference type="EMBL" id="BMAO01029767">
    <property type="protein sequence ID" value="GFR33918.1"/>
    <property type="molecule type" value="Genomic_DNA"/>
</dbReference>
<comment type="caution">
    <text evidence="9">The sequence shown here is derived from an EMBL/GenBank/DDBJ whole genome shotgun (WGS) entry which is preliminary data.</text>
</comment>
<evidence type="ECO:0000313" key="17">
    <source>
        <dbReference type="EMBL" id="GFR32304.1"/>
    </source>
</evidence>
<reference evidence="9" key="1">
    <citation type="submission" date="2020-07" db="EMBL/GenBank/DDBJ databases">
        <title>Multicomponent nature underlies the extraordinary mechanical properties of spider dragline silk.</title>
        <authorList>
            <person name="Kono N."/>
            <person name="Nakamura H."/>
            <person name="Mori M."/>
            <person name="Yoshida Y."/>
            <person name="Ohtoshi R."/>
            <person name="Malay A.D."/>
            <person name="Moran D.A.P."/>
            <person name="Tomita M."/>
            <person name="Numata K."/>
            <person name="Arakawa K."/>
        </authorList>
    </citation>
    <scope>NUCLEOTIDE SEQUENCE</scope>
</reference>
<feature type="domain" description="Transposase DDE" evidence="1">
    <location>
        <begin position="11"/>
        <end position="109"/>
    </location>
</feature>
<organism evidence="9 20">
    <name type="scientific">Trichonephila clavata</name>
    <name type="common">Joro spider</name>
    <name type="synonym">Nephila clavata</name>
    <dbReference type="NCBI Taxonomy" id="2740835"/>
    <lineage>
        <taxon>Eukaryota</taxon>
        <taxon>Metazoa</taxon>
        <taxon>Ecdysozoa</taxon>
        <taxon>Arthropoda</taxon>
        <taxon>Chelicerata</taxon>
        <taxon>Arachnida</taxon>
        <taxon>Araneae</taxon>
        <taxon>Araneomorphae</taxon>
        <taxon>Entelegynae</taxon>
        <taxon>Araneoidea</taxon>
        <taxon>Nephilidae</taxon>
        <taxon>Trichonephila</taxon>
    </lineage>
</organism>
<evidence type="ECO:0000313" key="10">
    <source>
        <dbReference type="EMBL" id="GFR07215.1"/>
    </source>
</evidence>
<dbReference type="EMBL" id="BMAO01007641">
    <property type="protein sequence ID" value="GFR17494.1"/>
    <property type="molecule type" value="Genomic_DNA"/>
</dbReference>
<dbReference type="EMBL" id="BMAO01009635">
    <property type="protein sequence ID" value="GFR32304.1"/>
    <property type="molecule type" value="Genomic_DNA"/>
</dbReference>
<evidence type="ECO:0000313" key="13">
    <source>
        <dbReference type="EMBL" id="GFR11236.1"/>
    </source>
</evidence>
<dbReference type="EMBL" id="BMAO01011793">
    <property type="protein sequence ID" value="GFQ76548.1"/>
    <property type="molecule type" value="Genomic_DNA"/>
</dbReference>
<dbReference type="EMBL" id="BMAO01018044">
    <property type="protein sequence ID" value="GFR20217.1"/>
    <property type="molecule type" value="Genomic_DNA"/>
</dbReference>
<evidence type="ECO:0000313" key="16">
    <source>
        <dbReference type="EMBL" id="GFR21435.1"/>
    </source>
</evidence>
<evidence type="ECO:0000313" key="15">
    <source>
        <dbReference type="EMBL" id="GFR20217.1"/>
    </source>
</evidence>
<evidence type="ECO:0000313" key="4">
    <source>
        <dbReference type="EMBL" id="GFQ73158.1"/>
    </source>
</evidence>
<evidence type="ECO:0000259" key="1">
    <source>
        <dbReference type="Pfam" id="PF13586"/>
    </source>
</evidence>
<dbReference type="AlphaFoldDB" id="A0A8X6L3T1"/>
<gene>
    <name evidence="9" type="primary">TV42_03580</name>
    <name evidence="17" type="ORF">TNCT_165861</name>
    <name evidence="2" type="ORF">TNCT_232661</name>
    <name evidence="14" type="ORF">TNCT_286221</name>
    <name evidence="16" type="ORF">TNCT_294191</name>
    <name evidence="9" type="ORF">TNCT_436711</name>
    <name evidence="3" type="ORF">TNCT_507261</name>
    <name evidence="7" type="ORF">TNCT_519441</name>
    <name evidence="15" type="ORF">TNCT_526281</name>
    <name evidence="6" type="ORF">TNCT_536471</name>
    <name evidence="4" type="ORF">TNCT_542481</name>
    <name evidence="10" type="ORF">TNCT_55361</name>
    <name evidence="11" type="ORF">TNCT_55421</name>
    <name evidence="12" type="ORF">TNCT_5761</name>
    <name evidence="5" type="ORF">TNCT_635131</name>
    <name evidence="18" type="ORF">TNCT_650181</name>
    <name evidence="19" type="ORF">TNCT_650231</name>
    <name evidence="13" type="ORF">TNCT_716741</name>
    <name evidence="8" type="ORF">TNCT_725331</name>
</gene>
<dbReference type="EMBL" id="BMAO01036516">
    <property type="protein sequence ID" value="GFR11236.1"/>
    <property type="molecule type" value="Genomic_DNA"/>
</dbReference>
<evidence type="ECO:0000313" key="19">
    <source>
        <dbReference type="EMBL" id="GFR33918.1"/>
    </source>
</evidence>
<dbReference type="EMBL" id="BMAO01032504">
    <property type="protein sequence ID" value="GFQ82748.1"/>
    <property type="molecule type" value="Genomic_DNA"/>
</dbReference>
<dbReference type="EMBL" id="BMAO01006492">
    <property type="protein sequence ID" value="GFR09072.1"/>
    <property type="molecule type" value="Genomic_DNA"/>
</dbReference>
<evidence type="ECO:0000313" key="7">
    <source>
        <dbReference type="EMBL" id="GFQ82032.1"/>
    </source>
</evidence>
<proteinExistence type="predicted"/>
<dbReference type="EMBL" id="BMAO01035971">
    <property type="protein sequence ID" value="GFR07215.1"/>
    <property type="molecule type" value="Genomic_DNA"/>
</dbReference>
<dbReference type="EMBL" id="BMAO01010569">
    <property type="protein sequence ID" value="GFQ68039.1"/>
    <property type="molecule type" value="Genomic_DNA"/>
</dbReference>
<dbReference type="EMBL" id="BMAO01029767">
    <property type="protein sequence ID" value="GFR33912.1"/>
    <property type="molecule type" value="Genomic_DNA"/>
</dbReference>
<name>A0A8X6L3T1_TRICU</name>
<keyword evidence="20" id="KW-1185">Reference proteome</keyword>
<evidence type="ECO:0000313" key="14">
    <source>
        <dbReference type="EMBL" id="GFR17494.1"/>
    </source>
</evidence>